<dbReference type="UniPathway" id="UPA00118"/>
<evidence type="ECO:0000259" key="16">
    <source>
        <dbReference type="Pfam" id="PF06155"/>
    </source>
</evidence>
<dbReference type="InterPro" id="IPR010376">
    <property type="entry name" value="GBBH-like_N"/>
</dbReference>
<dbReference type="Gene3D" id="3.30.2020.30">
    <property type="match status" value="1"/>
</dbReference>
<evidence type="ECO:0000256" key="9">
    <source>
        <dbReference type="ARBA" id="ARBA00022964"/>
    </source>
</evidence>
<comment type="pathway">
    <text evidence="4">Amine and polyamine biosynthesis; carnitine biosynthesis.</text>
</comment>
<dbReference type="AlphaFoldDB" id="V9KPR9"/>
<evidence type="ECO:0000256" key="12">
    <source>
        <dbReference type="ARBA" id="ARBA00030584"/>
    </source>
</evidence>
<dbReference type="EC" id="1.14.11.1" evidence="6"/>
<protein>
    <recommendedName>
        <fullName evidence="6">gamma-butyrobetaine dioxygenase</fullName>
        <ecNumber evidence="6">1.14.11.1</ecNumber>
    </recommendedName>
    <alternativeName>
        <fullName evidence="12">Gamma-butyrobetaine hydroxylase</fullName>
    </alternativeName>
    <alternativeName>
        <fullName evidence="13">Gamma-butyrobetaine,2-oxoglutarate dioxygenase</fullName>
    </alternativeName>
</protein>
<keyword evidence="9 17" id="KW-0223">Dioxygenase</keyword>
<dbReference type="Proteomes" id="UP000314986">
    <property type="component" value="Unassembled WGS sequence"/>
</dbReference>
<evidence type="ECO:0000256" key="7">
    <source>
        <dbReference type="ARBA" id="ARBA00022723"/>
    </source>
</evidence>
<dbReference type="OMA" id="VHITWPN"/>
<evidence type="ECO:0000313" key="18">
    <source>
        <dbReference type="Ensembl" id="ENSCMIP00000039248.1"/>
    </source>
</evidence>
<gene>
    <name evidence="18" type="primary">bbox1</name>
</gene>
<comment type="similarity">
    <text evidence="5">Belongs to the gamma-BBH/TMLD family.</text>
</comment>
<comment type="function">
    <text evidence="3">Catalyzes the formation of L-carnitine from gamma-butyrobetaine.</text>
</comment>
<feature type="domain" description="TauD/TfdA-like" evidence="15">
    <location>
        <begin position="175"/>
        <end position="417"/>
    </location>
</feature>
<evidence type="ECO:0000259" key="15">
    <source>
        <dbReference type="Pfam" id="PF02668"/>
    </source>
</evidence>
<proteinExistence type="evidence at transcript level"/>
<dbReference type="SUPFAM" id="SSF51197">
    <property type="entry name" value="Clavaminate synthase-like"/>
    <property type="match status" value="1"/>
</dbReference>
<keyword evidence="8" id="KW-0124">Carnitine biosynthesis</keyword>
<dbReference type="Gene3D" id="3.60.130.10">
    <property type="entry name" value="Clavaminate synthase-like"/>
    <property type="match status" value="1"/>
</dbReference>
<evidence type="ECO:0000256" key="4">
    <source>
        <dbReference type="ARBA" id="ARBA00005022"/>
    </source>
</evidence>
<evidence type="ECO:0000256" key="8">
    <source>
        <dbReference type="ARBA" id="ARBA00022873"/>
    </source>
</evidence>
<evidence type="ECO:0000313" key="17">
    <source>
        <dbReference type="EMBL" id="AFP00233.1"/>
    </source>
</evidence>
<evidence type="ECO:0000256" key="13">
    <source>
        <dbReference type="ARBA" id="ARBA00033412"/>
    </source>
</evidence>
<dbReference type="PANTHER" id="PTHR10696:SF33">
    <property type="entry name" value="GAMMA-BUTYROBETAINE DIOXYGENASE"/>
    <property type="match status" value="1"/>
</dbReference>
<evidence type="ECO:0000313" key="19">
    <source>
        <dbReference type="Proteomes" id="UP000314986"/>
    </source>
</evidence>
<dbReference type="OrthoDB" id="406634at2759"/>
<evidence type="ECO:0000256" key="11">
    <source>
        <dbReference type="ARBA" id="ARBA00023004"/>
    </source>
</evidence>
<dbReference type="RefSeq" id="XP_007885855.1">
    <property type="nucleotide sequence ID" value="XM_007887664.2"/>
</dbReference>
<dbReference type="GO" id="GO:0008336">
    <property type="term" value="F:gamma-butyrobetaine dioxygenase activity"/>
    <property type="evidence" value="ECO:0007669"/>
    <property type="project" value="UniProtKB-EC"/>
</dbReference>
<evidence type="ECO:0000256" key="10">
    <source>
        <dbReference type="ARBA" id="ARBA00023002"/>
    </source>
</evidence>
<evidence type="ECO:0000256" key="2">
    <source>
        <dbReference type="ARBA" id="ARBA00001961"/>
    </source>
</evidence>
<evidence type="ECO:0000256" key="5">
    <source>
        <dbReference type="ARBA" id="ARBA00008654"/>
    </source>
</evidence>
<dbReference type="GeneTree" id="ENSGT00530000063582"/>
<feature type="domain" description="Gamma-butyrobetaine hydroxylase-like N-terminal" evidence="16">
    <location>
        <begin position="62"/>
        <end position="142"/>
    </location>
</feature>
<evidence type="ECO:0000256" key="1">
    <source>
        <dbReference type="ARBA" id="ARBA00001954"/>
    </source>
</evidence>
<dbReference type="FunFam" id="3.30.2020.30:FF:000002">
    <property type="entry name" value="Putative gamma-butyrobetaine dioxygenase"/>
    <property type="match status" value="1"/>
</dbReference>
<dbReference type="NCBIfam" id="TIGR02409">
    <property type="entry name" value="carnitine_bodg"/>
    <property type="match status" value="1"/>
</dbReference>
<reference evidence="18" key="4">
    <citation type="submission" date="2025-05" db="UniProtKB">
        <authorList>
            <consortium name="Ensembl"/>
        </authorList>
    </citation>
    <scope>IDENTIFICATION</scope>
</reference>
<dbReference type="KEGG" id="cmk:103174979"/>
<dbReference type="GeneID" id="103174979"/>
<dbReference type="CDD" id="cd00250">
    <property type="entry name" value="CAS_like"/>
    <property type="match status" value="1"/>
</dbReference>
<dbReference type="InterPro" id="IPR038492">
    <property type="entry name" value="GBBH-like_N_sf"/>
</dbReference>
<reference evidence="19" key="2">
    <citation type="journal article" date="2007" name="PLoS Biol.">
        <title>Survey sequencing and comparative analysis of the elephant shark (Callorhinchus milii) genome.</title>
        <authorList>
            <person name="Venkatesh B."/>
            <person name="Kirkness E.F."/>
            <person name="Loh Y.H."/>
            <person name="Halpern A.L."/>
            <person name="Lee A.P."/>
            <person name="Johnson J."/>
            <person name="Dandona N."/>
            <person name="Viswanathan L.D."/>
            <person name="Tay A."/>
            <person name="Venter J.C."/>
            <person name="Strausberg R.L."/>
            <person name="Brenner S."/>
        </authorList>
    </citation>
    <scope>NUCLEOTIDE SEQUENCE [LARGE SCALE GENOMIC DNA]</scope>
</reference>
<dbReference type="PANTHER" id="PTHR10696">
    <property type="entry name" value="GAMMA-BUTYROBETAINE HYDROXYLASE-RELATED"/>
    <property type="match status" value="1"/>
</dbReference>
<dbReference type="InterPro" id="IPR003819">
    <property type="entry name" value="TauD/TfdA-like"/>
</dbReference>
<dbReference type="EMBL" id="JW867715">
    <property type="protein sequence ID" value="AFP00233.1"/>
    <property type="molecule type" value="mRNA"/>
</dbReference>
<comment type="cofactor">
    <cofactor evidence="2">
        <name>L-ascorbate</name>
        <dbReference type="ChEBI" id="CHEBI:38290"/>
    </cofactor>
</comment>
<name>V9KPR9_CALMI</name>
<keyword evidence="19" id="KW-1185">Reference proteome</keyword>
<evidence type="ECO:0000256" key="3">
    <source>
        <dbReference type="ARBA" id="ARBA00002906"/>
    </source>
</evidence>
<dbReference type="Pfam" id="PF06155">
    <property type="entry name" value="GBBH-like_N"/>
    <property type="match status" value="1"/>
</dbReference>
<evidence type="ECO:0000256" key="14">
    <source>
        <dbReference type="ARBA" id="ARBA00049149"/>
    </source>
</evidence>
<dbReference type="FunFam" id="3.60.130.10:FF:000001">
    <property type="entry name" value="Trimethyllysine dioxygenase, mitochondrial"/>
    <property type="match status" value="1"/>
</dbReference>
<reference evidence="19" key="1">
    <citation type="journal article" date="2006" name="Science">
        <title>Ancient noncoding elements conserved in the human genome.</title>
        <authorList>
            <person name="Venkatesh B."/>
            <person name="Kirkness E.F."/>
            <person name="Loh Y.H."/>
            <person name="Halpern A.L."/>
            <person name="Lee A.P."/>
            <person name="Johnson J."/>
            <person name="Dandona N."/>
            <person name="Viswanathan L.D."/>
            <person name="Tay A."/>
            <person name="Venter J.C."/>
            <person name="Strausberg R.L."/>
            <person name="Brenner S."/>
        </authorList>
    </citation>
    <scope>NUCLEOTIDE SEQUENCE [LARGE SCALE GENOMIC DNA]</scope>
</reference>
<dbReference type="GO" id="GO:0005739">
    <property type="term" value="C:mitochondrion"/>
    <property type="evidence" value="ECO:0007669"/>
    <property type="project" value="TreeGrafter"/>
</dbReference>
<dbReference type="STRING" id="7868.ENSCMIP00000039248"/>
<dbReference type="InterPro" id="IPR012775">
    <property type="entry name" value="GBBH-like"/>
</dbReference>
<keyword evidence="11" id="KW-0408">Iron</keyword>
<dbReference type="GO" id="GO:0005506">
    <property type="term" value="F:iron ion binding"/>
    <property type="evidence" value="ECO:0007669"/>
    <property type="project" value="InterPro"/>
</dbReference>
<dbReference type="InterPro" id="IPR042098">
    <property type="entry name" value="TauD-like_sf"/>
</dbReference>
<dbReference type="CTD" id="8424"/>
<keyword evidence="7" id="KW-0479">Metal-binding</keyword>
<dbReference type="Pfam" id="PF02668">
    <property type="entry name" value="TauD"/>
    <property type="match status" value="1"/>
</dbReference>
<dbReference type="GO" id="GO:0045329">
    <property type="term" value="P:carnitine biosynthetic process"/>
    <property type="evidence" value="ECO:0007669"/>
    <property type="project" value="UniProtKB-UniPathway"/>
</dbReference>
<evidence type="ECO:0000256" key="6">
    <source>
        <dbReference type="ARBA" id="ARBA00012270"/>
    </source>
</evidence>
<comment type="cofactor">
    <cofactor evidence="1">
        <name>Fe(2+)</name>
        <dbReference type="ChEBI" id="CHEBI:29033"/>
    </cofactor>
</comment>
<accession>V9KPR9</accession>
<organism evidence="17">
    <name type="scientific">Callorhinchus milii</name>
    <name type="common">Ghost shark</name>
    <dbReference type="NCBI Taxonomy" id="7868"/>
    <lineage>
        <taxon>Eukaryota</taxon>
        <taxon>Metazoa</taxon>
        <taxon>Chordata</taxon>
        <taxon>Craniata</taxon>
        <taxon>Vertebrata</taxon>
        <taxon>Chondrichthyes</taxon>
        <taxon>Holocephali</taxon>
        <taxon>Chimaeriformes</taxon>
        <taxon>Callorhinchidae</taxon>
        <taxon>Callorhinchus</taxon>
    </lineage>
</organism>
<dbReference type="InterPro" id="IPR050411">
    <property type="entry name" value="AlphaKG_dependent_hydroxylases"/>
</dbReference>
<comment type="catalytic activity">
    <reaction evidence="14">
        <text>4-(trimethylamino)butanoate + 2-oxoglutarate + O2 = carnitine + succinate + CO2</text>
        <dbReference type="Rhea" id="RHEA:24028"/>
        <dbReference type="ChEBI" id="CHEBI:15379"/>
        <dbReference type="ChEBI" id="CHEBI:16244"/>
        <dbReference type="ChEBI" id="CHEBI:16526"/>
        <dbReference type="ChEBI" id="CHEBI:16810"/>
        <dbReference type="ChEBI" id="CHEBI:17126"/>
        <dbReference type="ChEBI" id="CHEBI:30031"/>
        <dbReference type="EC" id="1.14.11.1"/>
    </reaction>
</comment>
<keyword evidence="10" id="KW-0560">Oxidoreductase</keyword>
<reference evidence="17 19" key="3">
    <citation type="journal article" date="2014" name="Nature">
        <title>Elephant shark genome provides unique insights into gnathostome evolution.</title>
        <authorList>
            <consortium name="International Elephant Shark Genome Sequencing Consortium"/>
            <person name="Venkatesh B."/>
            <person name="Lee A.P."/>
            <person name="Ravi V."/>
            <person name="Maurya A.K."/>
            <person name="Lian M.M."/>
            <person name="Swann J.B."/>
            <person name="Ohta Y."/>
            <person name="Flajnik M.F."/>
            <person name="Sutoh Y."/>
            <person name="Kasahara M."/>
            <person name="Hoon S."/>
            <person name="Gangu V."/>
            <person name="Roy S.W."/>
            <person name="Irimia M."/>
            <person name="Korzh V."/>
            <person name="Kondrychyn I."/>
            <person name="Lim Z.W."/>
            <person name="Tay B.H."/>
            <person name="Tohari S."/>
            <person name="Kong K.W."/>
            <person name="Ho S."/>
            <person name="Lorente-Galdos B."/>
            <person name="Quilez J."/>
            <person name="Marques-Bonet T."/>
            <person name="Raney B.J."/>
            <person name="Ingham P.W."/>
            <person name="Tay A."/>
            <person name="Hillier L.W."/>
            <person name="Minx P."/>
            <person name="Boehm T."/>
            <person name="Wilson R.K."/>
            <person name="Brenner S."/>
            <person name="Warren W.C."/>
        </authorList>
    </citation>
    <scope>NUCLEOTIDE SEQUENCE</scope>
    <source>
        <tissue evidence="17">Testis</tissue>
    </source>
</reference>
<sequence>MWRSVIKTVSLFYGRGNQNALRSLQTAQKALSHPFQGYRQHTSTAFKVNTMIQPIIQVEALDKDRCITVRWEDGSESLYPYVWLRDNCQCSQCFLHSAKARKFPIADLDVNVVAEKVTLTNSAKISVTWPDKHISEFNADWLKHRCFGKSTREKLQEDFFLTEKQYWGSDLQIPTTTFDAVLSDDEAAYQWLRNLRRVGIAVLKDTPKEKGQVNKLVKRIGYHRMTFYGYTWQVEDKINANNLAYTSGNLSLHTDYPSLHNPPGIQFLHCIKQAEVGGESEIADGFHLANQLRQQYPEAFRILTSTLVDFTDSGVDYCDFSVQSKNKTIMLDHKGNVVRIHYSSAIRDSVFDLPVEQVHPFYSALKKFWDLIYKPENLVTFKMEPGDVMTFDNWRLLHGRRSYTTTKDSTRHLEGAYVDWDEVMSRLRCLKRIIKATK</sequence>
<dbReference type="Ensembl" id="ENSCMIT00000039815.1">
    <property type="protein sequence ID" value="ENSCMIP00000039248.1"/>
    <property type="gene ID" value="ENSCMIG00000016448.1"/>
</dbReference>